<dbReference type="GO" id="GO:0010499">
    <property type="term" value="P:proteasomal ubiquitin-independent protein catabolic process"/>
    <property type="evidence" value="ECO:0007669"/>
    <property type="project" value="TreeGrafter"/>
</dbReference>
<dbReference type="PANTHER" id="PTHR32170:SF4">
    <property type="entry name" value="DUF3437 DOMAIN-CONTAINING PROTEIN-RELATED"/>
    <property type="match status" value="1"/>
</dbReference>
<organism evidence="1 2">
    <name type="scientific">Dictyocaulus viviparus</name>
    <name type="common">Bovine lungworm</name>
    <dbReference type="NCBI Taxonomy" id="29172"/>
    <lineage>
        <taxon>Eukaryota</taxon>
        <taxon>Metazoa</taxon>
        <taxon>Ecdysozoa</taxon>
        <taxon>Nematoda</taxon>
        <taxon>Chromadorea</taxon>
        <taxon>Rhabditida</taxon>
        <taxon>Rhabditina</taxon>
        <taxon>Rhabditomorpha</taxon>
        <taxon>Strongyloidea</taxon>
        <taxon>Metastrongylidae</taxon>
        <taxon>Dictyocaulus</taxon>
    </lineage>
</organism>
<dbReference type="GO" id="GO:0005634">
    <property type="term" value="C:nucleus"/>
    <property type="evidence" value="ECO:0007669"/>
    <property type="project" value="TreeGrafter"/>
</dbReference>
<protein>
    <recommendedName>
        <fullName evidence="3">Proteasome activator Blm10 mid region domain-containing protein</fullName>
    </recommendedName>
</protein>
<dbReference type="InterPro" id="IPR035309">
    <property type="entry name" value="PSME4"/>
</dbReference>
<evidence type="ECO:0008006" key="3">
    <source>
        <dbReference type="Google" id="ProtNLM"/>
    </source>
</evidence>
<evidence type="ECO:0000313" key="1">
    <source>
        <dbReference type="EMBL" id="KJH47946.1"/>
    </source>
</evidence>
<dbReference type="OrthoDB" id="17907at2759"/>
<dbReference type="Proteomes" id="UP000053766">
    <property type="component" value="Unassembled WGS sequence"/>
</dbReference>
<evidence type="ECO:0000313" key="2">
    <source>
        <dbReference type="Proteomes" id="UP000053766"/>
    </source>
</evidence>
<keyword evidence="2" id="KW-1185">Reference proteome</keyword>
<dbReference type="GO" id="GO:0005829">
    <property type="term" value="C:cytosol"/>
    <property type="evidence" value="ECO:0007669"/>
    <property type="project" value="TreeGrafter"/>
</dbReference>
<dbReference type="EMBL" id="KN716287">
    <property type="protein sequence ID" value="KJH47946.1"/>
    <property type="molecule type" value="Genomic_DNA"/>
</dbReference>
<reference evidence="2" key="2">
    <citation type="journal article" date="2016" name="Sci. Rep.">
        <title>Dictyocaulus viviparus genome, variome and transcriptome elucidate lungworm biology and support future intervention.</title>
        <authorList>
            <person name="McNulty S.N."/>
            <person name="Strube C."/>
            <person name="Rosa B.A."/>
            <person name="Martin J.C."/>
            <person name="Tyagi R."/>
            <person name="Choi Y.J."/>
            <person name="Wang Q."/>
            <person name="Hallsworth Pepin K."/>
            <person name="Zhang X."/>
            <person name="Ozersky P."/>
            <person name="Wilson R.K."/>
            <person name="Sternberg P.W."/>
            <person name="Gasser R.B."/>
            <person name="Mitreva M."/>
        </authorList>
    </citation>
    <scope>NUCLEOTIDE SEQUENCE [LARGE SCALE GENOMIC DNA]</scope>
    <source>
        <strain evidence="2">HannoverDv2000</strain>
    </source>
</reference>
<name>A0A0D8Y023_DICVI</name>
<accession>A0A0D8Y023</accession>
<gene>
    <name evidence="1" type="ORF">DICVIV_05966</name>
</gene>
<dbReference type="STRING" id="29172.A0A0D8Y023"/>
<dbReference type="GO" id="GO:0070628">
    <property type="term" value="F:proteasome binding"/>
    <property type="evidence" value="ECO:0007669"/>
    <property type="project" value="InterPro"/>
</dbReference>
<dbReference type="PANTHER" id="PTHR32170">
    <property type="entry name" value="PROTEASOME ACTIVATOR COMPLEX SUBUNIT 4"/>
    <property type="match status" value="1"/>
</dbReference>
<reference evidence="1 2" key="1">
    <citation type="submission" date="2013-11" db="EMBL/GenBank/DDBJ databases">
        <title>Draft genome of the bovine lungworm Dictyocaulus viviparus.</title>
        <authorList>
            <person name="Mitreva M."/>
        </authorList>
    </citation>
    <scope>NUCLEOTIDE SEQUENCE [LARGE SCALE GENOMIC DNA]</scope>
    <source>
        <strain evidence="1 2">HannoverDv2000</strain>
    </source>
</reference>
<proteinExistence type="predicted"/>
<dbReference type="GO" id="GO:0016504">
    <property type="term" value="F:peptidase activator activity"/>
    <property type="evidence" value="ECO:0007669"/>
    <property type="project" value="InterPro"/>
</dbReference>
<dbReference type="AlphaFoldDB" id="A0A0D8Y023"/>
<sequence length="268" mass="31189">MKFCLKYICFSNRRKITLSQWEIESPNYFYAKLQTRQVSNNNNSVVYSFYPAMFAVCEPDRLRQTLECMFELVYIIACDENNFIQLKKIEKDWITEIEQQRPADSPLMRYSLRKLSSEHEWKFKENFTTLRFHLFYFIEILIAGIDINDVSKANISIHNLTLLFYIMPILDYSECVKYHEDLTADEKSLCLLSARLPLLAELALDRMLEIIQCLAITSPKDSSSQLGSFKDDSTKESEEEKVLKKAIDRCVAALFTNTAAPITSCINT</sequence>